<evidence type="ECO:0000313" key="2">
    <source>
        <dbReference type="EMBL" id="KAK7316269.1"/>
    </source>
</evidence>
<organism evidence="2 3">
    <name type="scientific">Canavalia gladiata</name>
    <name type="common">Sword bean</name>
    <name type="synonym">Dolichos gladiatus</name>
    <dbReference type="NCBI Taxonomy" id="3824"/>
    <lineage>
        <taxon>Eukaryota</taxon>
        <taxon>Viridiplantae</taxon>
        <taxon>Streptophyta</taxon>
        <taxon>Embryophyta</taxon>
        <taxon>Tracheophyta</taxon>
        <taxon>Spermatophyta</taxon>
        <taxon>Magnoliopsida</taxon>
        <taxon>eudicotyledons</taxon>
        <taxon>Gunneridae</taxon>
        <taxon>Pentapetalae</taxon>
        <taxon>rosids</taxon>
        <taxon>fabids</taxon>
        <taxon>Fabales</taxon>
        <taxon>Fabaceae</taxon>
        <taxon>Papilionoideae</taxon>
        <taxon>50 kb inversion clade</taxon>
        <taxon>NPAAA clade</taxon>
        <taxon>indigoferoid/millettioid clade</taxon>
        <taxon>Phaseoleae</taxon>
        <taxon>Canavalia</taxon>
    </lineage>
</organism>
<name>A0AAN9KIB0_CANGL</name>
<comment type="caution">
    <text evidence="2">The sequence shown here is derived from an EMBL/GenBank/DDBJ whole genome shotgun (WGS) entry which is preliminary data.</text>
</comment>
<sequence length="184" mass="20334">MSNPNWTSIHMWGWKVGEVNSAKDEFGPAVSNPNWTSIHIKYELERSSRGNLDNQTSLGRGKAVRSSIDGSISSYLLASHGVASALDYSISWPPLSQLQIWVYSHNPFENIEMGASVEACSDLCVMRSTFRYLCNSVISLMPIIILLKFAGLANHRQPLIAEMYIARNGLGSSTPIRESNSSIL</sequence>
<evidence type="ECO:0000313" key="3">
    <source>
        <dbReference type="Proteomes" id="UP001367508"/>
    </source>
</evidence>
<feature type="transmembrane region" description="Helical" evidence="1">
    <location>
        <begin position="130"/>
        <end position="150"/>
    </location>
</feature>
<reference evidence="2 3" key="1">
    <citation type="submission" date="2024-01" db="EMBL/GenBank/DDBJ databases">
        <title>The genomes of 5 underutilized Papilionoideae crops provide insights into root nodulation and disease resistanc.</title>
        <authorList>
            <person name="Jiang F."/>
        </authorList>
    </citation>
    <scope>NUCLEOTIDE SEQUENCE [LARGE SCALE GENOMIC DNA]</scope>
    <source>
        <strain evidence="2">LVBAO_FW01</strain>
        <tissue evidence="2">Leaves</tissue>
    </source>
</reference>
<accession>A0AAN9KIB0</accession>
<keyword evidence="3" id="KW-1185">Reference proteome</keyword>
<dbReference type="AlphaFoldDB" id="A0AAN9KIB0"/>
<dbReference type="EMBL" id="JAYMYQ010000008">
    <property type="protein sequence ID" value="KAK7316269.1"/>
    <property type="molecule type" value="Genomic_DNA"/>
</dbReference>
<proteinExistence type="predicted"/>
<dbReference type="Proteomes" id="UP001367508">
    <property type="component" value="Unassembled WGS sequence"/>
</dbReference>
<evidence type="ECO:0000256" key="1">
    <source>
        <dbReference type="SAM" id="Phobius"/>
    </source>
</evidence>
<keyword evidence="1" id="KW-0812">Transmembrane</keyword>
<keyword evidence="1" id="KW-1133">Transmembrane helix</keyword>
<keyword evidence="1" id="KW-0472">Membrane</keyword>
<gene>
    <name evidence="2" type="ORF">VNO77_35177</name>
</gene>
<protein>
    <submittedName>
        <fullName evidence="2">Uncharacterized protein</fullName>
    </submittedName>
</protein>